<dbReference type="NCBIfam" id="TIGR01484">
    <property type="entry name" value="HAD-SF-IIB"/>
    <property type="match status" value="1"/>
</dbReference>
<dbReference type="OrthoDB" id="9781413at2"/>
<dbReference type="InterPro" id="IPR051518">
    <property type="entry name" value="Sucrose_Phosphatase"/>
</dbReference>
<dbReference type="InterPro" id="IPR036412">
    <property type="entry name" value="HAD-like_sf"/>
</dbReference>
<dbReference type="SFLD" id="SFLDS00003">
    <property type="entry name" value="Haloacid_Dehalogenase"/>
    <property type="match status" value="1"/>
</dbReference>
<dbReference type="RefSeq" id="WP_142538673.1">
    <property type="nucleotide sequence ID" value="NZ_BMIE01000005.1"/>
</dbReference>
<dbReference type="SUPFAM" id="SSF56784">
    <property type="entry name" value="HAD-like"/>
    <property type="match status" value="1"/>
</dbReference>
<dbReference type="GO" id="GO:0016791">
    <property type="term" value="F:phosphatase activity"/>
    <property type="evidence" value="ECO:0007669"/>
    <property type="project" value="UniProtKB-ARBA"/>
</dbReference>
<name>A0A544T8Q1_9BACI</name>
<comment type="caution">
    <text evidence="3">The sequence shown here is derived from an EMBL/GenBank/DDBJ whole genome shotgun (WGS) entry which is preliminary data.</text>
</comment>
<dbReference type="Proteomes" id="UP000317316">
    <property type="component" value="Unassembled WGS sequence"/>
</dbReference>
<dbReference type="InterPro" id="IPR023214">
    <property type="entry name" value="HAD_sf"/>
</dbReference>
<dbReference type="Pfam" id="PF05116">
    <property type="entry name" value="S6PP"/>
    <property type="match status" value="1"/>
</dbReference>
<dbReference type="EMBL" id="VDGH01000005">
    <property type="protein sequence ID" value="TQR13841.1"/>
    <property type="molecule type" value="Genomic_DNA"/>
</dbReference>
<dbReference type="SFLD" id="SFLDG01141">
    <property type="entry name" value="C2.B.1:_Sucrose_Phosphatase_Li"/>
    <property type="match status" value="1"/>
</dbReference>
<dbReference type="PANTHER" id="PTHR46521:SF4">
    <property type="entry name" value="SUCROSE-PHOSPHATASE 2-RELATED"/>
    <property type="match status" value="1"/>
</dbReference>
<evidence type="ECO:0000313" key="4">
    <source>
        <dbReference type="Proteomes" id="UP000317316"/>
    </source>
</evidence>
<organism evidence="3 4">
    <name type="scientific">Psychrobacillus lasiicapitis</name>
    <dbReference type="NCBI Taxonomy" id="1636719"/>
    <lineage>
        <taxon>Bacteria</taxon>
        <taxon>Bacillati</taxon>
        <taxon>Bacillota</taxon>
        <taxon>Bacilli</taxon>
        <taxon>Bacillales</taxon>
        <taxon>Bacillaceae</taxon>
        <taxon>Psychrobacillus</taxon>
    </lineage>
</organism>
<dbReference type="Gene3D" id="3.90.1070.10">
    <property type="match status" value="1"/>
</dbReference>
<evidence type="ECO:0000313" key="3">
    <source>
        <dbReference type="EMBL" id="TQR13841.1"/>
    </source>
</evidence>
<dbReference type="InterPro" id="IPR006380">
    <property type="entry name" value="SPP-like_dom"/>
</dbReference>
<keyword evidence="4" id="KW-1185">Reference proteome</keyword>
<sequence length="255" mass="28649">MKENTFVLATDLDGTLVGDNTALQTLLSYYKDSNLDIAIIYITGRHLASAISLITEENLPQPDMLITDVGTAIYTSPSLNEEKLWTEKMQSDWHPQKIIQIAENFPLLKRQVLPNDNRISFTVHQNEEMVSELEQALREENIPHKLIFSSNRDVDILPPNSGKGEALLYALQNYFHKEVQVLVAGDSGNDVEMLSLGYPSVVVGNAQRELIDMTSHPLLYRASKHFAGGIHEAWLHFFNKNSTSANVACNKKTVR</sequence>
<gene>
    <name evidence="3" type="ORF">FG382_09515</name>
</gene>
<keyword evidence="1 3" id="KW-0378">Hydrolase</keyword>
<feature type="domain" description="Sucrose phosphatase-like" evidence="2">
    <location>
        <begin position="6"/>
        <end position="237"/>
    </location>
</feature>
<dbReference type="Gene3D" id="3.40.50.1000">
    <property type="entry name" value="HAD superfamily/HAD-like"/>
    <property type="match status" value="1"/>
</dbReference>
<dbReference type="InterPro" id="IPR006379">
    <property type="entry name" value="HAD-SF_hydro_IIB"/>
</dbReference>
<dbReference type="AlphaFoldDB" id="A0A544T8Q1"/>
<dbReference type="SFLD" id="SFLDG01140">
    <property type="entry name" value="C2.B:_Phosphomannomutase_and_P"/>
    <property type="match status" value="1"/>
</dbReference>
<evidence type="ECO:0000259" key="2">
    <source>
        <dbReference type="Pfam" id="PF05116"/>
    </source>
</evidence>
<reference evidence="3 4" key="1">
    <citation type="submission" date="2019-05" db="EMBL/GenBank/DDBJ databases">
        <title>Psychrobacillus vulpis sp. nov., a new species isolated from feces of a red fox that inhabits in The Tablas de Daimiel Natural Park, Albacete, Spain.</title>
        <authorList>
            <person name="Rodriguez M."/>
            <person name="Reina J.C."/>
            <person name="Bejar V."/>
            <person name="Llamas I."/>
        </authorList>
    </citation>
    <scope>NUCLEOTIDE SEQUENCE [LARGE SCALE GENOMIC DNA]</scope>
    <source>
        <strain evidence="3 4">NEAU-3TGS17</strain>
    </source>
</reference>
<dbReference type="PANTHER" id="PTHR46521">
    <property type="entry name" value="SUCROSE-PHOSPHATASE 2-RELATED"/>
    <property type="match status" value="1"/>
</dbReference>
<evidence type="ECO:0000256" key="1">
    <source>
        <dbReference type="ARBA" id="ARBA00022801"/>
    </source>
</evidence>
<accession>A0A544T8Q1</accession>
<protein>
    <submittedName>
        <fullName evidence="3">HAD-IIB family hydrolase</fullName>
    </submittedName>
</protein>
<proteinExistence type="predicted"/>